<dbReference type="Pfam" id="PF18276">
    <property type="entry name" value="TcA_TcB_BD"/>
    <property type="match status" value="1"/>
</dbReference>
<evidence type="ECO:0000259" key="4">
    <source>
        <dbReference type="Pfam" id="PF20220"/>
    </source>
</evidence>
<dbReference type="EMBL" id="ABCS01000017">
    <property type="protein sequence ID" value="EDM79664.1"/>
    <property type="molecule type" value="Genomic_DNA"/>
</dbReference>
<feature type="domain" description="Neuraminidase-like" evidence="3">
    <location>
        <begin position="150"/>
        <end position="252"/>
    </location>
</feature>
<sequence>MRDAIREQQRDALVDAVLAQLHPRTRHDVFEHLLIDVEMSACMQTSRIKQAISAVQIYVQRVLLHLEAETVVLADDAIERWEWMKNYRVWEANRKVFLYPENWLEPELRGGKTPEFETLEATLMQGVLEDEPIEKALVSYVDRLDRVSRLEIVSVYEEEATGELWVLGRSAGKPYDWFVRRRRNGGAWQAWEEVPHKIDGDAVALVVEQRRAHLFWAEKQSGQQQGQTTFRLSHIERSEDGWGKVTVSDESKPSSYGLPNQRLQVWKGNHHFAIALLVKHEESPTVFVPALFSHDLHDGDIRYRGALLEHSSFHVGESVSSLLNNTLISLQPGYELDGQRYLNTLFTSEPGAQVQGDQVIEGGTHFEQGTFRALLFADRSSSEDEPAMVHQADLWTSEAGDRFRPVVYDDRKRKYLLEPQAVYDLEGASPGALGLAVATDYLGECPPPRAVTPPTARPPRAKTQALKDGLTTLTVWNGVVPGQVEGLEPANTYDAGTLLEQATAIPQAGVGPSDLQNNFPASQTAFTLGIEPLYHPYARDMVETLARQGLPGLYAPAPSSALFRQQGSFDPFTADELDLNPALVDDPASLAHSLEHFDFRFDSPYGLYNWELFFHVPMLVAAKLTAEQRFEEAQRWHHKVFNPIQLVTPGEGESPASGFWRIKPFVEQAAQLAVDQFQAMAGVGVNAAQQAAAIEAFTEQVGVWADNPFDPHAIARIRPGVYQRALLRKYLDNLIAWADQLFARDTIESINEATVLYILVAQLLGDRPQAVPGPQSDAKTFEELDAAGLDAFSNALIELESYIHLPTQALEKLGCDEDIEPGPWARVPVLARSWHFCYPPNAELLKYWDLVDDRLWKIRHCQNIRGVARSLPLFQPPIDPGLLVRATAAGVDIQSVLAELDSGLPPYRFRSVHGRAVAFAGSLRALGGELLSALEKRDAEALARLRSGHELELLDRVLEVREQQLEEARTQLSSLLAAKETVEQRQAHYASLIEGGLSERERAHFKWANHAYENRQMAGGISALGSVLGAIPQIEASLTDPKAEFGGLHLSNIVGAAAGVQSLIAAGFDHLANKAQLYGSFDRRRQDWTLQRDQADKELARLERDLIAAEIRVALAERELDNHKLQLEQSREYDQTMRDKFTNRELYDWMVGQLSTLYFQTYQLAFDLAKRAERAYRHELAITDDQAIIQYGYWDSLRKGLLAGQRLLHDLERLDLAYMDRDIREFELRKSASLAELDPAALRDLQEAGEASFELPELLFDLDHPGHYLRRIRAVRVTIPAVVGPYTSLGARLELEQHSTRVSPQLADTVTGYGGGEAIATSTAVADGGLFNLDFRDERYLPFEYAGAASAWKLTLPQQVRQFDYRTISDVVIHVDYTARDGGSTFRGDVESNNATALTSTGPWAQLLAIHDAFPNEWEQFLRAPEPGEGPQVLTIPLTLEHLDYLAQQRGVDVEGLSVGLLLTDGATPAALPVTLSPGGATTLDIDGLVLSKGLDLAPAVELGPITLSVDENAAPASLADPDDSGRLDRSKIAGLVLIVHYVHKS</sequence>
<feature type="domain" description="ABC toxin N-terminal" evidence="4">
    <location>
        <begin position="3"/>
        <end position="120"/>
    </location>
</feature>
<dbReference type="InterPro" id="IPR041079">
    <property type="entry name" value="Neuraminidase-like"/>
</dbReference>
<dbReference type="STRING" id="391625.PPSIR1_16420"/>
<dbReference type="InterPro" id="IPR040840">
    <property type="entry name" value="TcA_TcB_BD"/>
</dbReference>
<dbReference type="RefSeq" id="WP_006971138.1">
    <property type="nucleotide sequence ID" value="NZ_ABCS01000017.1"/>
</dbReference>
<evidence type="ECO:0000259" key="3">
    <source>
        <dbReference type="Pfam" id="PF18413"/>
    </source>
</evidence>
<comment type="caution">
    <text evidence="5">The sequence shown here is derived from an EMBL/GenBank/DDBJ whole genome shotgun (WGS) entry which is preliminary data.</text>
</comment>
<dbReference type="eggNOG" id="COG3409">
    <property type="taxonomic scope" value="Bacteria"/>
</dbReference>
<evidence type="ECO:0000313" key="5">
    <source>
        <dbReference type="EMBL" id="EDM79664.1"/>
    </source>
</evidence>
<dbReference type="OrthoDB" id="9781691at2"/>
<feature type="coiled-coil region" evidence="1">
    <location>
        <begin position="951"/>
        <end position="985"/>
    </location>
</feature>
<feature type="coiled-coil region" evidence="1">
    <location>
        <begin position="1085"/>
        <end position="1133"/>
    </location>
</feature>
<feature type="domain" description="Tc toxin complex TcA C-terminal TcB-binding" evidence="2">
    <location>
        <begin position="1105"/>
        <end position="1379"/>
    </location>
</feature>
<proteinExistence type="predicted"/>
<dbReference type="Proteomes" id="UP000005801">
    <property type="component" value="Unassembled WGS sequence"/>
</dbReference>
<keyword evidence="1" id="KW-0175">Coiled coil</keyword>
<organism evidence="5 6">
    <name type="scientific">Plesiocystis pacifica SIR-1</name>
    <dbReference type="NCBI Taxonomy" id="391625"/>
    <lineage>
        <taxon>Bacteria</taxon>
        <taxon>Pseudomonadati</taxon>
        <taxon>Myxococcota</taxon>
        <taxon>Polyangia</taxon>
        <taxon>Nannocystales</taxon>
        <taxon>Nannocystaceae</taxon>
        <taxon>Plesiocystis</taxon>
    </lineage>
</organism>
<accession>A6G339</accession>
<evidence type="ECO:0000259" key="2">
    <source>
        <dbReference type="Pfam" id="PF18276"/>
    </source>
</evidence>
<protein>
    <recommendedName>
        <fullName evidence="7">Tc toxin complex TcA C-terminal TcB-binding domain-containing protein</fullName>
    </recommendedName>
</protein>
<dbReference type="Pfam" id="PF18413">
    <property type="entry name" value="Neuraminidase"/>
    <property type="match status" value="1"/>
</dbReference>
<reference evidence="5 6" key="1">
    <citation type="submission" date="2007-06" db="EMBL/GenBank/DDBJ databases">
        <authorList>
            <person name="Shimkets L."/>
            <person name="Ferriera S."/>
            <person name="Johnson J."/>
            <person name="Kravitz S."/>
            <person name="Beeson K."/>
            <person name="Sutton G."/>
            <person name="Rogers Y.-H."/>
            <person name="Friedman R."/>
            <person name="Frazier M."/>
            <person name="Venter J.C."/>
        </authorList>
    </citation>
    <scope>NUCLEOTIDE SEQUENCE [LARGE SCALE GENOMIC DNA]</scope>
    <source>
        <strain evidence="5 6">SIR-1</strain>
    </source>
</reference>
<dbReference type="InterPro" id="IPR046839">
    <property type="entry name" value="ABC_toxin_N"/>
</dbReference>
<keyword evidence="6" id="KW-1185">Reference proteome</keyword>
<gene>
    <name evidence="5" type="ORF">PPSIR1_16420</name>
</gene>
<dbReference type="eggNOG" id="COG2351">
    <property type="taxonomic scope" value="Bacteria"/>
</dbReference>
<evidence type="ECO:0008006" key="7">
    <source>
        <dbReference type="Google" id="ProtNLM"/>
    </source>
</evidence>
<evidence type="ECO:0000256" key="1">
    <source>
        <dbReference type="SAM" id="Coils"/>
    </source>
</evidence>
<name>A6G339_9BACT</name>
<evidence type="ECO:0000313" key="6">
    <source>
        <dbReference type="Proteomes" id="UP000005801"/>
    </source>
</evidence>
<dbReference type="Pfam" id="PF20220">
    <property type="entry name" value="ABC_toxin_N"/>
    <property type="match status" value="1"/>
</dbReference>